<dbReference type="Proteomes" id="UP001165363">
    <property type="component" value="Unassembled WGS sequence"/>
</dbReference>
<dbReference type="Gene3D" id="3.30.70.1240">
    <property type="entry name" value="DOPA-like domains"/>
    <property type="match status" value="1"/>
</dbReference>
<sequence length="116" mass="12947">MTANPIQNFHAHIYFNPDQLEAAQTLGAAARERFSVPVGHYHLHPVGPHPRGSCQLTVPPEIFGEFAQWMVLNRGGLTIFAHATTGDDLSDHTRNVIWFGQSERLDLSIFGVEEQI</sequence>
<accession>A0ABT0RPG5</accession>
<keyword evidence="2" id="KW-1185">Reference proteome</keyword>
<dbReference type="RefSeq" id="WP_249848955.1">
    <property type="nucleotide sequence ID" value="NZ_JAMGBD010000002.1"/>
</dbReference>
<proteinExistence type="predicted"/>
<comment type="caution">
    <text evidence="1">The sequence shown here is derived from an EMBL/GenBank/DDBJ whole genome shotgun (WGS) entry which is preliminary data.</text>
</comment>
<dbReference type="SUPFAM" id="SSF143410">
    <property type="entry name" value="DOPA-like"/>
    <property type="match status" value="1"/>
</dbReference>
<dbReference type="PIRSF" id="PIRSF028139">
    <property type="entry name" value="DOPA-diox_rel_Mll2280"/>
    <property type="match status" value="1"/>
</dbReference>
<name>A0ABT0RPG5_9SPHN</name>
<dbReference type="EMBL" id="JAMGBD010000002">
    <property type="protein sequence ID" value="MCL6684549.1"/>
    <property type="molecule type" value="Genomic_DNA"/>
</dbReference>
<protein>
    <submittedName>
        <fullName evidence="1">DOPA 4,5-dioxygenase family protein</fullName>
    </submittedName>
</protein>
<gene>
    <name evidence="1" type="ORF">LZ536_11650</name>
</gene>
<dbReference type="InterPro" id="IPR014980">
    <property type="entry name" value="DOPA_dioxygen"/>
</dbReference>
<evidence type="ECO:0000313" key="1">
    <source>
        <dbReference type="EMBL" id="MCL6684549.1"/>
    </source>
</evidence>
<dbReference type="PANTHER" id="PTHR36423">
    <property type="entry name" value="AFR070WP"/>
    <property type="match status" value="1"/>
</dbReference>
<evidence type="ECO:0000313" key="2">
    <source>
        <dbReference type="Proteomes" id="UP001165363"/>
    </source>
</evidence>
<dbReference type="PANTHER" id="PTHR36423:SF2">
    <property type="entry name" value="AFR070WP"/>
    <property type="match status" value="1"/>
</dbReference>
<reference evidence="1" key="1">
    <citation type="submission" date="2022-05" db="EMBL/GenBank/DDBJ databases">
        <authorList>
            <person name="Jo J.-H."/>
            <person name="Im W.-T."/>
        </authorList>
    </citation>
    <scope>NUCLEOTIDE SEQUENCE</scope>
    <source>
        <strain evidence="1">SE158</strain>
    </source>
</reference>
<dbReference type="InterPro" id="IPR023389">
    <property type="entry name" value="DOPA-like_sf"/>
</dbReference>
<organism evidence="1 2">
    <name type="scientific">Sphingomonas alba</name>
    <dbReference type="NCBI Taxonomy" id="2908208"/>
    <lineage>
        <taxon>Bacteria</taxon>
        <taxon>Pseudomonadati</taxon>
        <taxon>Pseudomonadota</taxon>
        <taxon>Alphaproteobacteria</taxon>
        <taxon>Sphingomonadales</taxon>
        <taxon>Sphingomonadaceae</taxon>
        <taxon>Sphingomonas</taxon>
    </lineage>
</organism>
<dbReference type="Pfam" id="PF08883">
    <property type="entry name" value="DOPA_dioxygen"/>
    <property type="match status" value="1"/>
</dbReference>